<evidence type="ECO:0000313" key="3">
    <source>
        <dbReference type="Proteomes" id="UP000007993"/>
    </source>
</evidence>
<dbReference type="PATRIC" id="fig|993517.3.peg.1964"/>
<gene>
    <name evidence="2" type="ORF">RBSH_01813</name>
</gene>
<feature type="region of interest" description="Disordered" evidence="1">
    <location>
        <begin position="1"/>
        <end position="50"/>
    </location>
</feature>
<dbReference type="EMBL" id="AMCW01000041">
    <property type="protein sequence ID" value="EKK02791.1"/>
    <property type="molecule type" value="Genomic_DNA"/>
</dbReference>
<dbReference type="AlphaFoldDB" id="K5EAG7"/>
<evidence type="ECO:0000256" key="1">
    <source>
        <dbReference type="SAM" id="MobiDB-lite"/>
    </source>
</evidence>
<protein>
    <submittedName>
        <fullName evidence="2">Uncharacterized protein</fullName>
    </submittedName>
</protein>
<sequence>METLSHQRGDMCSQLGGFSRDGVSRTASRDAASRDGNGTKQTESLARLIR</sequence>
<comment type="caution">
    <text evidence="2">The sequence shown here is derived from an EMBL/GenBank/DDBJ whole genome shotgun (WGS) entry which is preliminary data.</text>
</comment>
<proteinExistence type="predicted"/>
<dbReference type="Proteomes" id="UP000007993">
    <property type="component" value="Unassembled WGS sequence"/>
</dbReference>
<name>K5EAG7_RHOBT</name>
<organism evidence="2 3">
    <name type="scientific">Rhodopirellula baltica SH28</name>
    <dbReference type="NCBI Taxonomy" id="993517"/>
    <lineage>
        <taxon>Bacteria</taxon>
        <taxon>Pseudomonadati</taxon>
        <taxon>Planctomycetota</taxon>
        <taxon>Planctomycetia</taxon>
        <taxon>Pirellulales</taxon>
        <taxon>Pirellulaceae</taxon>
        <taxon>Rhodopirellula</taxon>
    </lineage>
</organism>
<reference evidence="2 3" key="1">
    <citation type="journal article" date="2013" name="Mar. Genomics">
        <title>Expression of sulfatases in Rhodopirellula baltica and the diversity of sulfatases in the genus Rhodopirellula.</title>
        <authorList>
            <person name="Wegner C.E."/>
            <person name="Richter-Heitmann T."/>
            <person name="Klindworth A."/>
            <person name="Klockow C."/>
            <person name="Richter M."/>
            <person name="Achstetter T."/>
            <person name="Glockner F.O."/>
            <person name="Harder J."/>
        </authorList>
    </citation>
    <scope>NUCLEOTIDE SEQUENCE [LARGE SCALE GENOMIC DNA]</scope>
    <source>
        <strain evidence="2 3">SH28</strain>
    </source>
</reference>
<evidence type="ECO:0000313" key="2">
    <source>
        <dbReference type="EMBL" id="EKK02791.1"/>
    </source>
</evidence>
<accession>K5EAG7</accession>